<keyword evidence="7" id="KW-1185">Reference proteome</keyword>
<comment type="subcellular location">
    <subcellularLocation>
        <location evidence="4">Cytoplasm</location>
    </subcellularLocation>
</comment>
<feature type="binding site" evidence="4">
    <location>
        <begin position="127"/>
        <end position="129"/>
    </location>
    <ligand>
        <name>(6S)-5,6,7,8-tetrahydrofolate</name>
        <dbReference type="ChEBI" id="CHEBI:57453"/>
    </ligand>
</feature>
<evidence type="ECO:0000256" key="4">
    <source>
        <dbReference type="HAMAP-Rule" id="MF_00051"/>
    </source>
</evidence>
<dbReference type="PIRSF" id="PIRSF000412">
    <property type="entry name" value="SHMT"/>
    <property type="match status" value="1"/>
</dbReference>
<dbReference type="HAMAP" id="MF_00051">
    <property type="entry name" value="SHMT"/>
    <property type="match status" value="1"/>
</dbReference>
<evidence type="ECO:0000256" key="2">
    <source>
        <dbReference type="ARBA" id="ARBA00006376"/>
    </source>
</evidence>
<comment type="catalytic activity">
    <reaction evidence="4">
        <text>(6R)-5,10-methylene-5,6,7,8-tetrahydrofolate + glycine + H2O = (6S)-5,6,7,8-tetrahydrofolate + L-serine</text>
        <dbReference type="Rhea" id="RHEA:15481"/>
        <dbReference type="ChEBI" id="CHEBI:15377"/>
        <dbReference type="ChEBI" id="CHEBI:15636"/>
        <dbReference type="ChEBI" id="CHEBI:33384"/>
        <dbReference type="ChEBI" id="CHEBI:57305"/>
        <dbReference type="ChEBI" id="CHEBI:57453"/>
        <dbReference type="EC" id="2.1.2.1"/>
    </reaction>
</comment>
<dbReference type="GO" id="GO:0004372">
    <property type="term" value="F:glycine hydroxymethyltransferase activity"/>
    <property type="evidence" value="ECO:0007669"/>
    <property type="project" value="UniProtKB-EC"/>
</dbReference>
<proteinExistence type="inferred from homology"/>
<dbReference type="Gene3D" id="3.40.640.10">
    <property type="entry name" value="Type I PLP-dependent aspartate aminotransferase-like (Major domain)"/>
    <property type="match status" value="1"/>
</dbReference>
<comment type="function">
    <text evidence="4">Catalyzes the reversible interconversion of serine and glycine with tetrahydrofolate (THF) serving as the one-carbon carrier. This reaction serves as the major source of one-carbon groups required for the biosynthesis of purines, thymidylate, methionine, and other important biomolecules.</text>
</comment>
<protein>
    <recommendedName>
        <fullName evidence="4">Probable serine hydroxymethyltransferase</fullName>
        <shortName evidence="4">SHMT</shortName>
        <shortName evidence="4">Serine methylase</shortName>
        <ecNumber evidence="4">2.1.2.1</ecNumber>
    </recommendedName>
</protein>
<evidence type="ECO:0000256" key="1">
    <source>
        <dbReference type="ARBA" id="ARBA00001933"/>
    </source>
</evidence>
<evidence type="ECO:0000256" key="3">
    <source>
        <dbReference type="ARBA" id="ARBA00022898"/>
    </source>
</evidence>
<feature type="modified residue" description="N6-(pyridoxal phosphate)lysine" evidence="4">
    <location>
        <position position="232"/>
    </location>
</feature>
<keyword evidence="4 6" id="KW-0808">Transferase</keyword>
<dbReference type="Pfam" id="PF00464">
    <property type="entry name" value="SHMT"/>
    <property type="match status" value="1"/>
</dbReference>
<name>A0ABW2CV77_9ACTN</name>
<dbReference type="RefSeq" id="WP_206681099.1">
    <property type="nucleotide sequence ID" value="NZ_JBHSXS010000028.1"/>
</dbReference>
<dbReference type="NCBIfam" id="NF000586">
    <property type="entry name" value="PRK00011.1"/>
    <property type="match status" value="1"/>
</dbReference>
<comment type="similarity">
    <text evidence="2 4">Belongs to the SHMT family.</text>
</comment>
<feature type="domain" description="Serine hydroxymethyltransferase-like" evidence="5">
    <location>
        <begin position="11"/>
        <end position="387"/>
    </location>
</feature>
<evidence type="ECO:0000313" key="7">
    <source>
        <dbReference type="Proteomes" id="UP001596380"/>
    </source>
</evidence>
<dbReference type="InterPro" id="IPR001085">
    <property type="entry name" value="Ser_HO-MeTrfase"/>
</dbReference>
<reference evidence="7" key="1">
    <citation type="journal article" date="2019" name="Int. J. Syst. Evol. Microbiol.">
        <title>The Global Catalogue of Microorganisms (GCM) 10K type strain sequencing project: providing services to taxonomists for standard genome sequencing and annotation.</title>
        <authorList>
            <consortium name="The Broad Institute Genomics Platform"/>
            <consortium name="The Broad Institute Genome Sequencing Center for Infectious Disease"/>
            <person name="Wu L."/>
            <person name="Ma J."/>
        </authorList>
    </citation>
    <scope>NUCLEOTIDE SEQUENCE [LARGE SCALE GENOMIC DNA]</scope>
    <source>
        <strain evidence="7">JCM 3369</strain>
    </source>
</reference>
<dbReference type="InterPro" id="IPR039429">
    <property type="entry name" value="SHMT-like_dom"/>
</dbReference>
<comment type="caution">
    <text evidence="6">The sequence shown here is derived from an EMBL/GenBank/DDBJ whole genome shotgun (WGS) entry which is preliminary data.</text>
</comment>
<keyword evidence="4" id="KW-0963">Cytoplasm</keyword>
<keyword evidence="3 4" id="KW-0663">Pyridoxal phosphate</keyword>
<dbReference type="Gene3D" id="3.90.1150.10">
    <property type="entry name" value="Aspartate Aminotransferase, domain 1"/>
    <property type="match status" value="1"/>
</dbReference>
<dbReference type="EMBL" id="JBHSXS010000028">
    <property type="protein sequence ID" value="MFC6884528.1"/>
    <property type="molecule type" value="Genomic_DNA"/>
</dbReference>
<dbReference type="InterPro" id="IPR049943">
    <property type="entry name" value="Ser_HO-MeTrfase-like"/>
</dbReference>
<dbReference type="PANTHER" id="PTHR11680">
    <property type="entry name" value="SERINE HYDROXYMETHYLTRANSFERASE"/>
    <property type="match status" value="1"/>
</dbReference>
<dbReference type="InterPro" id="IPR015421">
    <property type="entry name" value="PyrdxlP-dep_Trfase_major"/>
</dbReference>
<organism evidence="6 7">
    <name type="scientific">Actinomadura yumaensis</name>
    <dbReference type="NCBI Taxonomy" id="111807"/>
    <lineage>
        <taxon>Bacteria</taxon>
        <taxon>Bacillati</taxon>
        <taxon>Actinomycetota</taxon>
        <taxon>Actinomycetes</taxon>
        <taxon>Streptosporangiales</taxon>
        <taxon>Thermomonosporaceae</taxon>
        <taxon>Actinomadura</taxon>
    </lineage>
</organism>
<dbReference type="InterPro" id="IPR015424">
    <property type="entry name" value="PyrdxlP-dep_Trfase"/>
</dbReference>
<dbReference type="Proteomes" id="UP001596380">
    <property type="component" value="Unassembled WGS sequence"/>
</dbReference>
<dbReference type="InterPro" id="IPR015422">
    <property type="entry name" value="PyrdxlP-dep_Trfase_small"/>
</dbReference>
<dbReference type="SUPFAM" id="SSF53383">
    <property type="entry name" value="PLP-dependent transferases"/>
    <property type="match status" value="1"/>
</dbReference>
<gene>
    <name evidence="4 6" type="primary">glyA</name>
    <name evidence="6" type="ORF">ACFQKB_32540</name>
</gene>
<comment type="subunit">
    <text evidence="4">Homodimer.</text>
</comment>
<keyword evidence="4" id="KW-0554">One-carbon metabolism</keyword>
<comment type="caution">
    <text evidence="4">Lacks conserved residue(s) required for the propagation of feature annotation.</text>
</comment>
<evidence type="ECO:0000313" key="6">
    <source>
        <dbReference type="EMBL" id="MFC6884528.1"/>
    </source>
</evidence>
<comment type="pathway">
    <text evidence="4">One-carbon metabolism; tetrahydrofolate interconversion.</text>
</comment>
<dbReference type="CDD" id="cd00378">
    <property type="entry name" value="SHMT"/>
    <property type="match status" value="1"/>
</dbReference>
<sequence length="428" mass="46006">MGSTHFGNDVSEVDGELHRILSQEYDNQRRRLSLIASENLVSQAVRQALSGVFTNTQLEGYPGERYLRGSDLADTIEQIAIERARGLFGCAHANVQPHSGSQMNHAVIVGLLKPGDRILSMDTAAGGHLTHGAPSNLTGRLFSIARYGVDPETGTLDYEEIRRAALEHRPQLIIAGGSSYPRRIDFSRFRAIADEVGSLFLVDMSHFSGLVATGLHPSPLGFADVVTSTTYKSLRGPRGAIILTNRDDLTRRIDSAVTPGVQDGVQTHHIAAKAICFKEAAGEEFKDYAAQGVKNAQVLGRTLTDRGYRIVSGGSDLPFALVDLREAGITGADAAAHLEEAGIICNMNQVPFDPRGPKKTSGVRLGVNAATSRGLRDAEFREVGDLIADILDAARTGAPPGGEAATSVRKRIERICTSFPFYDHPLGI</sequence>
<dbReference type="EC" id="2.1.2.1" evidence="4"/>
<evidence type="ECO:0000259" key="5">
    <source>
        <dbReference type="Pfam" id="PF00464"/>
    </source>
</evidence>
<comment type="cofactor">
    <cofactor evidence="1 4">
        <name>pyridoxal 5'-phosphate</name>
        <dbReference type="ChEBI" id="CHEBI:597326"/>
    </cofactor>
</comment>
<dbReference type="PANTHER" id="PTHR11680:SF35">
    <property type="entry name" value="SERINE HYDROXYMETHYLTRANSFERASE 1"/>
    <property type="match status" value="1"/>
</dbReference>
<accession>A0ABW2CV77</accession>